<dbReference type="GO" id="GO:0003677">
    <property type="term" value="F:DNA binding"/>
    <property type="evidence" value="ECO:0007669"/>
    <property type="project" value="UniProtKB-UniRule"/>
</dbReference>
<dbReference type="PROSITE" id="PS51733">
    <property type="entry name" value="BPL_LPL_CATALYTIC"/>
    <property type="match status" value="1"/>
</dbReference>
<dbReference type="CDD" id="cd16442">
    <property type="entry name" value="BPL"/>
    <property type="match status" value="1"/>
</dbReference>
<feature type="binding site" evidence="5">
    <location>
        <position position="182"/>
    </location>
    <ligand>
        <name>biotin</name>
        <dbReference type="ChEBI" id="CHEBI:57586"/>
    </ligand>
</feature>
<dbReference type="Pfam" id="PF02237">
    <property type="entry name" value="BPL_C"/>
    <property type="match status" value="1"/>
</dbReference>
<sequence>MLLDIFLEQSGQFLSGEEISRRLNISRTAVWKQINKLRSAGYEFEALPRLGYRMTEKPEPLDPAVLSACLTNRSFGHQIEVLRSTTSTQEDARRLAEEGAPEGTLVIAEEQTGGRGRMGKKFYSPFGKGIWMSLILRPTQPLHLTQQLTLLTGVAVRRAILKTTGIEAGIKWPNDLLIDGKKVCGILLESANEDEFVRYCIAGIGISVNLKEEDYPDELKSIATSLRMASGHNINRNELICSILNEIESLYGLYNEQGFEPIASLWEASSVTMNREVCVQSPRGVINGTAAGLHPSGALLVRNEDGELTPVFSGDITLQR</sequence>
<dbReference type="InterPro" id="IPR030855">
    <property type="entry name" value="Bifunct_BirA"/>
</dbReference>
<dbReference type="InterPro" id="IPR004143">
    <property type="entry name" value="BPL_LPL_catalytic"/>
</dbReference>
<dbReference type="AlphaFoldDB" id="A0A1X7HJA2"/>
<evidence type="ECO:0000313" key="7">
    <source>
        <dbReference type="EMBL" id="SMF87309.1"/>
    </source>
</evidence>
<dbReference type="Pfam" id="PF03099">
    <property type="entry name" value="BPL_LplA_LipB"/>
    <property type="match status" value="1"/>
</dbReference>
<dbReference type="NCBIfam" id="TIGR00121">
    <property type="entry name" value="birA_ligase"/>
    <property type="match status" value="1"/>
</dbReference>
<name>A0A1X7HJA2_9BACL</name>
<evidence type="ECO:0000256" key="5">
    <source>
        <dbReference type="HAMAP-Rule" id="MF_00978"/>
    </source>
</evidence>
<comment type="function">
    <text evidence="5">Acts both as a biotin--[acetyl-CoA-carboxylase] ligase and a repressor.</text>
</comment>
<dbReference type="GO" id="GO:0005524">
    <property type="term" value="F:ATP binding"/>
    <property type="evidence" value="ECO:0007669"/>
    <property type="project" value="UniProtKB-UniRule"/>
</dbReference>
<organism evidence="7 8">
    <name type="scientific">Paenibacillus uliginis N3/975</name>
    <dbReference type="NCBI Taxonomy" id="1313296"/>
    <lineage>
        <taxon>Bacteria</taxon>
        <taxon>Bacillati</taxon>
        <taxon>Bacillota</taxon>
        <taxon>Bacilli</taxon>
        <taxon>Bacillales</taxon>
        <taxon>Paenibacillaceae</taxon>
        <taxon>Paenibacillus</taxon>
    </lineage>
</organism>
<dbReference type="SUPFAM" id="SSF55681">
    <property type="entry name" value="Class II aaRS and biotin synthetases"/>
    <property type="match status" value="1"/>
</dbReference>
<accession>A0A1X7HJA2</accession>
<comment type="caution">
    <text evidence="5">Lacks conserved residue(s) required for the propagation of feature annotation.</text>
</comment>
<keyword evidence="8" id="KW-1185">Reference proteome</keyword>
<evidence type="ECO:0000256" key="1">
    <source>
        <dbReference type="ARBA" id="ARBA00022598"/>
    </source>
</evidence>
<comment type="catalytic activity">
    <reaction evidence="5">
        <text>biotin + L-lysyl-[protein] + ATP = N(6)-biotinyl-L-lysyl-[protein] + AMP + diphosphate + H(+)</text>
        <dbReference type="Rhea" id="RHEA:11756"/>
        <dbReference type="Rhea" id="RHEA-COMP:9752"/>
        <dbReference type="Rhea" id="RHEA-COMP:10505"/>
        <dbReference type="ChEBI" id="CHEBI:15378"/>
        <dbReference type="ChEBI" id="CHEBI:29969"/>
        <dbReference type="ChEBI" id="CHEBI:30616"/>
        <dbReference type="ChEBI" id="CHEBI:33019"/>
        <dbReference type="ChEBI" id="CHEBI:57586"/>
        <dbReference type="ChEBI" id="CHEBI:83144"/>
        <dbReference type="ChEBI" id="CHEBI:456215"/>
        <dbReference type="EC" id="6.3.4.15"/>
    </reaction>
</comment>
<dbReference type="GO" id="GO:0005737">
    <property type="term" value="C:cytoplasm"/>
    <property type="evidence" value="ECO:0007669"/>
    <property type="project" value="TreeGrafter"/>
</dbReference>
<reference evidence="7 8" key="1">
    <citation type="submission" date="2017-04" db="EMBL/GenBank/DDBJ databases">
        <authorList>
            <person name="Afonso C.L."/>
            <person name="Miller P.J."/>
            <person name="Scott M.A."/>
            <person name="Spackman E."/>
            <person name="Goraichik I."/>
            <person name="Dimitrov K.M."/>
            <person name="Suarez D.L."/>
            <person name="Swayne D.E."/>
        </authorList>
    </citation>
    <scope>NUCLEOTIDE SEQUENCE [LARGE SCALE GENOMIC DNA]</scope>
    <source>
        <strain evidence="7 8">N3/975</strain>
    </source>
</reference>
<dbReference type="SUPFAM" id="SSF46785">
    <property type="entry name" value="Winged helix' DNA-binding domain"/>
    <property type="match status" value="1"/>
</dbReference>
<dbReference type="InterPro" id="IPR036390">
    <property type="entry name" value="WH_DNA-bd_sf"/>
</dbReference>
<evidence type="ECO:0000256" key="2">
    <source>
        <dbReference type="ARBA" id="ARBA00022741"/>
    </source>
</evidence>
<dbReference type="EC" id="6.3.4.15" evidence="5"/>
<evidence type="ECO:0000313" key="8">
    <source>
        <dbReference type="Proteomes" id="UP000192940"/>
    </source>
</evidence>
<dbReference type="InterPro" id="IPR013196">
    <property type="entry name" value="HTH_11"/>
</dbReference>
<protein>
    <recommendedName>
        <fullName evidence="5">Bifunctional ligase/repressor BirA</fullName>
    </recommendedName>
    <alternativeName>
        <fullName evidence="5">Biotin--[acetyl-CoA-carboxylase] ligase</fullName>
        <ecNumber evidence="5">6.3.4.15</ecNumber>
    </alternativeName>
    <alternativeName>
        <fullName evidence="5">Biotin--protein ligase</fullName>
    </alternativeName>
    <alternativeName>
        <fullName evidence="5">Biotin-[acetyl-CoA carboxylase] synthetase</fullName>
    </alternativeName>
</protein>
<dbReference type="PANTHER" id="PTHR12835">
    <property type="entry name" value="BIOTIN PROTEIN LIGASE"/>
    <property type="match status" value="1"/>
</dbReference>
<dbReference type="GO" id="GO:0006355">
    <property type="term" value="P:regulation of DNA-templated transcription"/>
    <property type="evidence" value="ECO:0007669"/>
    <property type="project" value="UniProtKB-UniRule"/>
</dbReference>
<evidence type="ECO:0000256" key="4">
    <source>
        <dbReference type="ARBA" id="ARBA00023267"/>
    </source>
</evidence>
<keyword evidence="1 5" id="KW-0436">Ligase</keyword>
<feature type="binding site" evidence="5">
    <location>
        <begin position="115"/>
        <end position="117"/>
    </location>
    <ligand>
        <name>biotin</name>
        <dbReference type="ChEBI" id="CHEBI:57586"/>
    </ligand>
</feature>
<dbReference type="InterPro" id="IPR008988">
    <property type="entry name" value="Transcriptional_repressor_C"/>
</dbReference>
<dbReference type="GO" id="GO:0009249">
    <property type="term" value="P:protein lipoylation"/>
    <property type="evidence" value="ECO:0007669"/>
    <property type="project" value="UniProtKB-ARBA"/>
</dbReference>
<proteinExistence type="inferred from homology"/>
<feature type="domain" description="BPL/LPL catalytic" evidence="6">
    <location>
        <begin position="60"/>
        <end position="255"/>
    </location>
</feature>
<evidence type="ECO:0000259" key="6">
    <source>
        <dbReference type="PROSITE" id="PS51733"/>
    </source>
</evidence>
<dbReference type="Gene3D" id="3.30.930.10">
    <property type="entry name" value="Bira Bifunctional Protein, Domain 2"/>
    <property type="match status" value="1"/>
</dbReference>
<keyword evidence="5" id="KW-0238">DNA-binding</keyword>
<dbReference type="GO" id="GO:0016740">
    <property type="term" value="F:transferase activity"/>
    <property type="evidence" value="ECO:0007669"/>
    <property type="project" value="UniProtKB-ARBA"/>
</dbReference>
<keyword evidence="5" id="KW-0678">Repressor</keyword>
<dbReference type="InterPro" id="IPR045864">
    <property type="entry name" value="aa-tRNA-synth_II/BPL/LPL"/>
</dbReference>
<feature type="binding site" evidence="5">
    <location>
        <position position="111"/>
    </location>
    <ligand>
        <name>biotin</name>
        <dbReference type="ChEBI" id="CHEBI:57586"/>
    </ligand>
</feature>
<dbReference type="Pfam" id="PF08279">
    <property type="entry name" value="HTH_11"/>
    <property type="match status" value="1"/>
</dbReference>
<dbReference type="SUPFAM" id="SSF50037">
    <property type="entry name" value="C-terminal domain of transcriptional repressors"/>
    <property type="match status" value="1"/>
</dbReference>
<feature type="DNA-binding region" description="H-T-H motif" evidence="5">
    <location>
        <begin position="16"/>
        <end position="35"/>
    </location>
</feature>
<dbReference type="EMBL" id="LT840184">
    <property type="protein sequence ID" value="SMF87309.1"/>
    <property type="molecule type" value="Genomic_DNA"/>
</dbReference>
<gene>
    <name evidence="5" type="primary">birA</name>
    <name evidence="7" type="ORF">SAMN05661091_3693</name>
</gene>
<dbReference type="InterPro" id="IPR003142">
    <property type="entry name" value="BPL_C"/>
</dbReference>
<dbReference type="Gene3D" id="1.10.10.10">
    <property type="entry name" value="Winged helix-like DNA-binding domain superfamily/Winged helix DNA-binding domain"/>
    <property type="match status" value="1"/>
</dbReference>
<dbReference type="Gene3D" id="2.30.30.100">
    <property type="match status" value="1"/>
</dbReference>
<keyword evidence="4 5" id="KW-0092">Biotin</keyword>
<dbReference type="InterPro" id="IPR036388">
    <property type="entry name" value="WH-like_DNA-bd_sf"/>
</dbReference>
<dbReference type="Proteomes" id="UP000192940">
    <property type="component" value="Chromosome I"/>
</dbReference>
<dbReference type="STRING" id="1313296.SAMN05661091_3693"/>
<dbReference type="HAMAP" id="MF_00978">
    <property type="entry name" value="Bifunct_BirA"/>
    <property type="match status" value="1"/>
</dbReference>
<evidence type="ECO:0000256" key="3">
    <source>
        <dbReference type="ARBA" id="ARBA00022840"/>
    </source>
</evidence>
<dbReference type="GO" id="GO:0004077">
    <property type="term" value="F:biotin--[biotin carboxyl-carrier protein] ligase activity"/>
    <property type="evidence" value="ECO:0007669"/>
    <property type="project" value="UniProtKB-UniRule"/>
</dbReference>
<keyword evidence="3 5" id="KW-0067">ATP-binding</keyword>
<keyword evidence="5" id="KW-0804">Transcription</keyword>
<keyword evidence="5" id="KW-0805">Transcription regulation</keyword>
<dbReference type="PANTHER" id="PTHR12835:SF5">
    <property type="entry name" value="BIOTIN--PROTEIN LIGASE"/>
    <property type="match status" value="1"/>
</dbReference>
<comment type="similarity">
    <text evidence="5">Belongs to the biotin--protein ligase family.</text>
</comment>
<dbReference type="InterPro" id="IPR004408">
    <property type="entry name" value="Biotin_CoA_COase_ligase"/>
</dbReference>
<keyword evidence="2 5" id="KW-0547">Nucleotide-binding</keyword>